<dbReference type="GO" id="GO:0004794">
    <property type="term" value="F:threonine deaminase activity"/>
    <property type="evidence" value="ECO:0007669"/>
    <property type="project" value="TreeGrafter"/>
</dbReference>
<dbReference type="AlphaFoldDB" id="A0A6B0YPD5"/>
<evidence type="ECO:0000259" key="4">
    <source>
        <dbReference type="Pfam" id="PF00291"/>
    </source>
</evidence>
<keyword evidence="2" id="KW-0663">Pyridoxal phosphate</keyword>
<sequence>MIAYCPSSNFRVAAEEAPLRCPLSREPLEYRDLPPFDPDQIDEREPGHWRYRAMLPVVAEGRELFSLGEGWTPLIKDNWGRQRVYWKFEGLMPSGSYKDRGVSVIVNWLVGQGVRTVMDDSSGNAGASLACYAARAGLYARIFVPAYAPQPKKAQIAVYGAELVEVSGPRTAATEAAEASETGVDVVYASHAWHPACLLGFMSNAWEIWEQLGGRVPDWFVSPVGYGGLFLGAWRGFQHLHRSGVIERLPRMVAVQAEPITPICDAFHEGHSEIVPRRQVAPSILADGIAVENPVRNRSILWALRQSGGTAIVVNDEEILEAQERLAQRGLFVEPTSATVAAALTSLGPQLKPSDTVVVNLTGLGLKRLPAV</sequence>
<dbReference type="EMBL" id="VXRG01000049">
    <property type="protein sequence ID" value="MXY92916.1"/>
    <property type="molecule type" value="Genomic_DNA"/>
</dbReference>
<gene>
    <name evidence="5" type="ORF">F4Y42_05640</name>
</gene>
<dbReference type="PANTHER" id="PTHR48078">
    <property type="entry name" value="THREONINE DEHYDRATASE, MITOCHONDRIAL-RELATED"/>
    <property type="match status" value="1"/>
</dbReference>
<comment type="cofactor">
    <cofactor evidence="1">
        <name>pyridoxal 5'-phosphate</name>
        <dbReference type="ChEBI" id="CHEBI:597326"/>
    </cofactor>
</comment>
<dbReference type="InterPro" id="IPR000634">
    <property type="entry name" value="Ser/Thr_deHydtase_PyrdxlP-BS"/>
</dbReference>
<evidence type="ECO:0000256" key="2">
    <source>
        <dbReference type="ARBA" id="ARBA00022898"/>
    </source>
</evidence>
<protein>
    <submittedName>
        <fullName evidence="5">Pyridoxal-phosphate dependent enzyme</fullName>
    </submittedName>
</protein>
<dbReference type="GO" id="GO:0003941">
    <property type="term" value="F:L-serine ammonia-lyase activity"/>
    <property type="evidence" value="ECO:0007669"/>
    <property type="project" value="TreeGrafter"/>
</dbReference>
<reference evidence="5" key="1">
    <citation type="submission" date="2019-09" db="EMBL/GenBank/DDBJ databases">
        <title>Characterisation of the sponge microbiome using genome-centric metagenomics.</title>
        <authorList>
            <person name="Engelberts J.P."/>
            <person name="Robbins S.J."/>
            <person name="De Goeij J.M."/>
            <person name="Aranda M."/>
            <person name="Bell S.C."/>
            <person name="Webster N.S."/>
        </authorList>
    </citation>
    <scope>NUCLEOTIDE SEQUENCE</scope>
    <source>
        <strain evidence="5">SB0664_bin_27</strain>
    </source>
</reference>
<evidence type="ECO:0000313" key="5">
    <source>
        <dbReference type="EMBL" id="MXY92916.1"/>
    </source>
</evidence>
<accession>A0A6B0YPD5</accession>
<dbReference type="GO" id="GO:0030170">
    <property type="term" value="F:pyridoxal phosphate binding"/>
    <property type="evidence" value="ECO:0007669"/>
    <property type="project" value="InterPro"/>
</dbReference>
<dbReference type="GO" id="GO:0006567">
    <property type="term" value="P:L-threonine catabolic process"/>
    <property type="evidence" value="ECO:0007669"/>
    <property type="project" value="TreeGrafter"/>
</dbReference>
<dbReference type="InterPro" id="IPR001926">
    <property type="entry name" value="TrpB-like_PALP"/>
</dbReference>
<dbReference type="Gene3D" id="3.40.50.1100">
    <property type="match status" value="2"/>
</dbReference>
<dbReference type="GO" id="GO:0009097">
    <property type="term" value="P:isoleucine biosynthetic process"/>
    <property type="evidence" value="ECO:0007669"/>
    <property type="project" value="TreeGrafter"/>
</dbReference>
<comment type="caution">
    <text evidence="5">The sequence shown here is derived from an EMBL/GenBank/DDBJ whole genome shotgun (WGS) entry which is preliminary data.</text>
</comment>
<dbReference type="CDD" id="cd01563">
    <property type="entry name" value="Thr-synth_1"/>
    <property type="match status" value="1"/>
</dbReference>
<feature type="domain" description="Tryptophan synthase beta chain-like PALP" evidence="4">
    <location>
        <begin position="66"/>
        <end position="363"/>
    </location>
</feature>
<keyword evidence="3" id="KW-0456">Lyase</keyword>
<evidence type="ECO:0000256" key="1">
    <source>
        <dbReference type="ARBA" id="ARBA00001933"/>
    </source>
</evidence>
<dbReference type="GO" id="GO:0006565">
    <property type="term" value="P:L-serine catabolic process"/>
    <property type="evidence" value="ECO:0007669"/>
    <property type="project" value="TreeGrafter"/>
</dbReference>
<proteinExistence type="predicted"/>
<dbReference type="SUPFAM" id="SSF53686">
    <property type="entry name" value="Tryptophan synthase beta subunit-like PLP-dependent enzymes"/>
    <property type="match status" value="1"/>
</dbReference>
<dbReference type="PROSITE" id="PS00165">
    <property type="entry name" value="DEHYDRATASE_SER_THR"/>
    <property type="match status" value="1"/>
</dbReference>
<name>A0A6B0YPD5_9CHLR</name>
<dbReference type="InterPro" id="IPR050147">
    <property type="entry name" value="Ser/Thr_Dehydratase"/>
</dbReference>
<dbReference type="InterPro" id="IPR036052">
    <property type="entry name" value="TrpB-like_PALP_sf"/>
</dbReference>
<organism evidence="5">
    <name type="scientific">Caldilineaceae bacterium SB0664_bin_27</name>
    <dbReference type="NCBI Taxonomy" id="2605260"/>
    <lineage>
        <taxon>Bacteria</taxon>
        <taxon>Bacillati</taxon>
        <taxon>Chloroflexota</taxon>
        <taxon>Caldilineae</taxon>
        <taxon>Caldilineales</taxon>
        <taxon>Caldilineaceae</taxon>
    </lineage>
</organism>
<dbReference type="Pfam" id="PF00291">
    <property type="entry name" value="PALP"/>
    <property type="match status" value="1"/>
</dbReference>
<evidence type="ECO:0000256" key="3">
    <source>
        <dbReference type="ARBA" id="ARBA00023239"/>
    </source>
</evidence>
<dbReference type="PANTHER" id="PTHR48078:SF6">
    <property type="entry name" value="L-THREONINE DEHYDRATASE CATABOLIC TDCB"/>
    <property type="match status" value="1"/>
</dbReference>